<accession>A0A9X6N7U0</accession>
<dbReference type="EMBL" id="MOOV01000156">
    <property type="protein sequence ID" value="OUB95611.1"/>
    <property type="molecule type" value="Genomic_DNA"/>
</dbReference>
<name>A0A9X6N7U0_BACTV</name>
<gene>
    <name evidence="1" type="ORF">BK784_20425</name>
</gene>
<dbReference type="Proteomes" id="UP000195160">
    <property type="component" value="Unassembled WGS sequence"/>
</dbReference>
<dbReference type="RefSeq" id="WP_088067983.1">
    <property type="nucleotide sequence ID" value="NZ_MOOV01000156.1"/>
</dbReference>
<comment type="caution">
    <text evidence="1">The sequence shown here is derived from an EMBL/GenBank/DDBJ whole genome shotgun (WGS) entry which is preliminary data.</text>
</comment>
<dbReference type="AlphaFoldDB" id="A0A9X6N7U0"/>
<protein>
    <submittedName>
        <fullName evidence="1">Uncharacterized protein</fullName>
    </submittedName>
</protein>
<reference evidence="1 2" key="1">
    <citation type="submission" date="2016-10" db="EMBL/GenBank/DDBJ databases">
        <title>Comparative genomics of Bacillus thuringiensis reveals a path to pathogens against multiple invertebrate hosts.</title>
        <authorList>
            <person name="Zheng J."/>
            <person name="Gao Q."/>
            <person name="Liu H."/>
            <person name="Peng D."/>
            <person name="Ruan L."/>
            <person name="Sun M."/>
        </authorList>
    </citation>
    <scope>NUCLEOTIDE SEQUENCE [LARGE SCALE GENOMIC DNA]</scope>
    <source>
        <strain evidence="1">T30001</strain>
    </source>
</reference>
<evidence type="ECO:0000313" key="1">
    <source>
        <dbReference type="EMBL" id="OUB95611.1"/>
    </source>
</evidence>
<proteinExistence type="predicted"/>
<evidence type="ECO:0000313" key="2">
    <source>
        <dbReference type="Proteomes" id="UP000195160"/>
    </source>
</evidence>
<sequence length="66" mass="7948">MTDEMKKNLELRRKIIDLGCEISGDIDHGECFYDEDMLKDFYKSLDRMKELASDYYDSNRKELDEE</sequence>
<organism evidence="1 2">
    <name type="scientific">Bacillus thuringiensis subsp. medellin</name>
    <dbReference type="NCBI Taxonomy" id="79672"/>
    <lineage>
        <taxon>Bacteria</taxon>
        <taxon>Bacillati</taxon>
        <taxon>Bacillota</taxon>
        <taxon>Bacilli</taxon>
        <taxon>Bacillales</taxon>
        <taxon>Bacillaceae</taxon>
        <taxon>Bacillus</taxon>
        <taxon>Bacillus cereus group</taxon>
    </lineage>
</organism>